<dbReference type="STRING" id="414004.CENSYa_1731"/>
<name>A0RYC5_CENSY</name>
<evidence type="ECO:0000256" key="1">
    <source>
        <dbReference type="SAM" id="MobiDB-lite"/>
    </source>
</evidence>
<protein>
    <submittedName>
        <fullName evidence="2">Uncharacterized protein</fullName>
    </submittedName>
</protein>
<dbReference type="EMBL" id="DP000238">
    <property type="protein sequence ID" value="ABK78342.1"/>
    <property type="molecule type" value="Genomic_DNA"/>
</dbReference>
<dbReference type="HOGENOM" id="CLU_2695561_0_0_2"/>
<evidence type="ECO:0000313" key="2">
    <source>
        <dbReference type="EMBL" id="ABK78342.1"/>
    </source>
</evidence>
<dbReference type="AlphaFoldDB" id="A0RYC5"/>
<feature type="compositionally biased region" description="Basic residues" evidence="1">
    <location>
        <begin position="43"/>
        <end position="54"/>
    </location>
</feature>
<accession>A0RYC5</accession>
<gene>
    <name evidence="2" type="ordered locus">CENSYa_1731</name>
</gene>
<feature type="region of interest" description="Disordered" evidence="1">
    <location>
        <begin position="15"/>
        <end position="73"/>
    </location>
</feature>
<proteinExistence type="predicted"/>
<dbReference type="KEGG" id="csy:CENSYa_1731"/>
<sequence length="73" mass="7869">MAGAPASAACLHVPQKTAMHGLPRPGNVHKGSRTTAHMGLRGLFKRSRKRKPKSKPSPYTGAFAESDKEGRLF</sequence>
<dbReference type="Proteomes" id="UP000000758">
    <property type="component" value="Chromosome"/>
</dbReference>
<reference evidence="2 3" key="1">
    <citation type="journal article" date="2006" name="Proc. Natl. Acad. Sci. U.S.A.">
        <title>Genomic analysis of the uncultivated marine crenarchaeote Cenarchaeum symbiosum.</title>
        <authorList>
            <person name="Hallam S.J."/>
            <person name="Konstantinidis K.T."/>
            <person name="Putnam N."/>
            <person name="Schleper C."/>
            <person name="Watanabe Y."/>
            <person name="Sugahara J."/>
            <person name="Preston C."/>
            <person name="de la Torre J."/>
            <person name="Richardson P.M."/>
            <person name="DeLong E.F."/>
        </authorList>
    </citation>
    <scope>NUCLEOTIDE SEQUENCE [LARGE SCALE GENOMIC DNA]</scope>
    <source>
        <strain evidence="3">A</strain>
    </source>
</reference>
<evidence type="ECO:0000313" key="3">
    <source>
        <dbReference type="Proteomes" id="UP000000758"/>
    </source>
</evidence>
<dbReference type="EnsemblBacteria" id="ABK78342">
    <property type="protein sequence ID" value="ABK78342"/>
    <property type="gene ID" value="CENSYa_1731"/>
</dbReference>
<organism evidence="2 3">
    <name type="scientific">Cenarchaeum symbiosum (strain A)</name>
    <dbReference type="NCBI Taxonomy" id="414004"/>
    <lineage>
        <taxon>Archaea</taxon>
        <taxon>Nitrososphaerota</taxon>
        <taxon>Candidatus Cenarchaeales</taxon>
        <taxon>Candidatus Cenarchaeaceae</taxon>
        <taxon>Candidatus Cenarchaeum</taxon>
    </lineage>
</organism>
<keyword evidence="3" id="KW-1185">Reference proteome</keyword>